<accession>A0ABV7L0P3</accession>
<evidence type="ECO:0000256" key="8">
    <source>
        <dbReference type="ARBA" id="ARBA00023136"/>
    </source>
</evidence>
<dbReference type="EC" id="2.7.13.3" evidence="3"/>
<dbReference type="InterPro" id="IPR004358">
    <property type="entry name" value="Sig_transdc_His_kin-like_C"/>
</dbReference>
<evidence type="ECO:0000256" key="1">
    <source>
        <dbReference type="ARBA" id="ARBA00000085"/>
    </source>
</evidence>
<keyword evidence="7 11" id="KW-1133">Transmembrane helix</keyword>
<dbReference type="SUPFAM" id="SSF55874">
    <property type="entry name" value="ATPase domain of HSP90 chaperone/DNA topoisomerase II/histidine kinase"/>
    <property type="match status" value="1"/>
</dbReference>
<dbReference type="InterPro" id="IPR033479">
    <property type="entry name" value="dCache_1"/>
</dbReference>
<evidence type="ECO:0000256" key="3">
    <source>
        <dbReference type="ARBA" id="ARBA00012438"/>
    </source>
</evidence>
<name>A0ABV7L0P3_9PROT</name>
<dbReference type="PRINTS" id="PR00344">
    <property type="entry name" value="BCTRLSENSOR"/>
</dbReference>
<dbReference type="GO" id="GO:0005524">
    <property type="term" value="F:ATP binding"/>
    <property type="evidence" value="ECO:0007669"/>
    <property type="project" value="UniProtKB-KW"/>
</dbReference>
<dbReference type="InterPro" id="IPR036097">
    <property type="entry name" value="HisK_dim/P_sf"/>
</dbReference>
<feature type="coiled-coil region" evidence="9">
    <location>
        <begin position="334"/>
        <end position="383"/>
    </location>
</feature>
<keyword evidence="14" id="KW-1185">Reference proteome</keyword>
<evidence type="ECO:0000259" key="12">
    <source>
        <dbReference type="PROSITE" id="PS50109"/>
    </source>
</evidence>
<dbReference type="Proteomes" id="UP001595528">
    <property type="component" value="Unassembled WGS sequence"/>
</dbReference>
<dbReference type="SMART" id="SM00387">
    <property type="entry name" value="HATPase_c"/>
    <property type="match status" value="1"/>
</dbReference>
<dbReference type="InterPro" id="IPR003661">
    <property type="entry name" value="HisK_dim/P_dom"/>
</dbReference>
<dbReference type="CDD" id="cd00082">
    <property type="entry name" value="HisKA"/>
    <property type="match status" value="1"/>
</dbReference>
<feature type="domain" description="Histidine kinase" evidence="12">
    <location>
        <begin position="395"/>
        <end position="626"/>
    </location>
</feature>
<dbReference type="SUPFAM" id="SSF47384">
    <property type="entry name" value="Homodimeric domain of signal transducing histidine kinase"/>
    <property type="match status" value="1"/>
</dbReference>
<evidence type="ECO:0000256" key="10">
    <source>
        <dbReference type="SAM" id="MobiDB-lite"/>
    </source>
</evidence>
<dbReference type="Pfam" id="PF02743">
    <property type="entry name" value="dCache_1"/>
    <property type="match status" value="1"/>
</dbReference>
<dbReference type="CDD" id="cd18773">
    <property type="entry name" value="PDC1_HK_sensor"/>
    <property type="match status" value="1"/>
</dbReference>
<keyword evidence="5" id="KW-0597">Phosphoprotein</keyword>
<feature type="transmembrane region" description="Helical" evidence="11">
    <location>
        <begin position="263"/>
        <end position="286"/>
    </location>
</feature>
<dbReference type="EMBL" id="JBHRTR010000028">
    <property type="protein sequence ID" value="MFC3228162.1"/>
    <property type="molecule type" value="Genomic_DNA"/>
</dbReference>
<keyword evidence="4" id="KW-1003">Cell membrane</keyword>
<dbReference type="RefSeq" id="WP_379901018.1">
    <property type="nucleotide sequence ID" value="NZ_JBHRTR010000028.1"/>
</dbReference>
<evidence type="ECO:0000256" key="11">
    <source>
        <dbReference type="SAM" id="Phobius"/>
    </source>
</evidence>
<keyword evidence="9" id="KW-0175">Coiled coil</keyword>
<proteinExistence type="predicted"/>
<evidence type="ECO:0000256" key="6">
    <source>
        <dbReference type="ARBA" id="ARBA00022692"/>
    </source>
</evidence>
<dbReference type="Pfam" id="PF02518">
    <property type="entry name" value="HATPase_c"/>
    <property type="match status" value="1"/>
</dbReference>
<dbReference type="Gene3D" id="6.10.340.10">
    <property type="match status" value="1"/>
</dbReference>
<evidence type="ECO:0000256" key="2">
    <source>
        <dbReference type="ARBA" id="ARBA00004651"/>
    </source>
</evidence>
<comment type="subcellular location">
    <subcellularLocation>
        <location evidence="2">Cell membrane</location>
        <topology evidence="2">Multi-pass membrane protein</topology>
    </subcellularLocation>
</comment>
<evidence type="ECO:0000313" key="14">
    <source>
        <dbReference type="Proteomes" id="UP001595528"/>
    </source>
</evidence>
<protein>
    <recommendedName>
        <fullName evidence="3">histidine kinase</fullName>
        <ecNumber evidence="3">2.7.13.3</ecNumber>
    </recommendedName>
</protein>
<sequence length="651" mass="69829">MLLVGVILVTLLVVGSGLLGFLLPRVAAENRALVGRAAAEMAERVEVFLENVEARVTLAGDLYQDLHPDELPALLDRARRPNLSALYIIDADGRLLAASIEGYSDARLTELRGIDLSTYPFFRSAARSATPLWSDKHISAVTGDVTVGLSAPAGKTGGVIIAEMAMETLLRISRVASESGSLGYWILDSKGELVADTDPRGSEPVNLYGQEIVAAGLEGRRLPETMRFGGDTYNVSAAYSPQLGWLFVSRIPAGLENPRLREIVGILLVMVVGSVLVGLLLAPLWAQRVARPIRQVAGSASRIARGAAPADWPGSGITELNQLSLDLATMWSAIARREEELRRLNEELESRVARRTAELQQSNRELSQALVTVEQAKDELIQSERLAALGRMVAGIAHELNTPLGNGRVAVSALSDRLARFEASLAEGLRRSELDAFIASVRTSSGIAEHNLRRAADLVGSFKQVAADRTASRRRKFQLREAVDEVFLTISPAMKHLQVSLTAHVPEFLWLDSYPGELGQALTNLIENAVAHGFKDRAHGSVAVTADLDERDQIVLEVRDDGCGMTEEVARKAFDPFFTTALGQGGTGLGLFITHNAVTNVLGGTIGLHSRPGAGTAFELRIPRVAPAPEAEAEKGGSDGPPATDMPARPG</sequence>
<organism evidence="13 14">
    <name type="scientific">Marinibaculum pumilum</name>
    <dbReference type="NCBI Taxonomy" id="1766165"/>
    <lineage>
        <taxon>Bacteria</taxon>
        <taxon>Pseudomonadati</taxon>
        <taxon>Pseudomonadota</taxon>
        <taxon>Alphaproteobacteria</taxon>
        <taxon>Rhodospirillales</taxon>
        <taxon>Rhodospirillaceae</taxon>
        <taxon>Marinibaculum</taxon>
    </lineage>
</organism>
<dbReference type="PANTHER" id="PTHR43065:SF42">
    <property type="entry name" value="TWO-COMPONENT SENSOR PPRA"/>
    <property type="match status" value="1"/>
</dbReference>
<dbReference type="Gene3D" id="3.30.565.10">
    <property type="entry name" value="Histidine kinase-like ATPase, C-terminal domain"/>
    <property type="match status" value="1"/>
</dbReference>
<evidence type="ECO:0000256" key="7">
    <source>
        <dbReference type="ARBA" id="ARBA00022989"/>
    </source>
</evidence>
<evidence type="ECO:0000256" key="5">
    <source>
        <dbReference type="ARBA" id="ARBA00022553"/>
    </source>
</evidence>
<dbReference type="Gene3D" id="3.30.450.20">
    <property type="entry name" value="PAS domain"/>
    <property type="match status" value="1"/>
</dbReference>
<feature type="region of interest" description="Disordered" evidence="10">
    <location>
        <begin position="625"/>
        <end position="651"/>
    </location>
</feature>
<evidence type="ECO:0000313" key="13">
    <source>
        <dbReference type="EMBL" id="MFC3228162.1"/>
    </source>
</evidence>
<dbReference type="SMART" id="SM00388">
    <property type="entry name" value="HisKA"/>
    <property type="match status" value="1"/>
</dbReference>
<keyword evidence="13" id="KW-0547">Nucleotide-binding</keyword>
<reference evidence="14" key="1">
    <citation type="journal article" date="2019" name="Int. J. Syst. Evol. Microbiol.">
        <title>The Global Catalogue of Microorganisms (GCM) 10K type strain sequencing project: providing services to taxonomists for standard genome sequencing and annotation.</title>
        <authorList>
            <consortium name="The Broad Institute Genomics Platform"/>
            <consortium name="The Broad Institute Genome Sequencing Center for Infectious Disease"/>
            <person name="Wu L."/>
            <person name="Ma J."/>
        </authorList>
    </citation>
    <scope>NUCLEOTIDE SEQUENCE [LARGE SCALE GENOMIC DNA]</scope>
    <source>
        <strain evidence="14">KCTC 42964</strain>
    </source>
</reference>
<keyword evidence="6 11" id="KW-0812">Transmembrane</keyword>
<evidence type="ECO:0000256" key="9">
    <source>
        <dbReference type="SAM" id="Coils"/>
    </source>
</evidence>
<dbReference type="PANTHER" id="PTHR43065">
    <property type="entry name" value="SENSOR HISTIDINE KINASE"/>
    <property type="match status" value="1"/>
</dbReference>
<keyword evidence="13" id="KW-0067">ATP-binding</keyword>
<dbReference type="InterPro" id="IPR003594">
    <property type="entry name" value="HATPase_dom"/>
</dbReference>
<dbReference type="InterPro" id="IPR036890">
    <property type="entry name" value="HATPase_C_sf"/>
</dbReference>
<gene>
    <name evidence="13" type="ORF">ACFOGJ_13030</name>
</gene>
<dbReference type="Gene3D" id="1.10.287.130">
    <property type="match status" value="1"/>
</dbReference>
<keyword evidence="8 11" id="KW-0472">Membrane</keyword>
<comment type="caution">
    <text evidence="13">The sequence shown here is derived from an EMBL/GenBank/DDBJ whole genome shotgun (WGS) entry which is preliminary data.</text>
</comment>
<comment type="catalytic activity">
    <reaction evidence="1">
        <text>ATP + protein L-histidine = ADP + protein N-phospho-L-histidine.</text>
        <dbReference type="EC" id="2.7.13.3"/>
    </reaction>
</comment>
<dbReference type="PROSITE" id="PS50109">
    <property type="entry name" value="HIS_KIN"/>
    <property type="match status" value="1"/>
</dbReference>
<evidence type="ECO:0000256" key="4">
    <source>
        <dbReference type="ARBA" id="ARBA00022475"/>
    </source>
</evidence>
<dbReference type="InterPro" id="IPR005467">
    <property type="entry name" value="His_kinase_dom"/>
</dbReference>